<name>A0A438FKZ2_VITVI</name>
<feature type="region of interest" description="Disordered" evidence="1">
    <location>
        <begin position="227"/>
        <end position="262"/>
    </location>
</feature>
<feature type="region of interest" description="Disordered" evidence="1">
    <location>
        <begin position="359"/>
        <end position="412"/>
    </location>
</feature>
<dbReference type="Proteomes" id="UP000288805">
    <property type="component" value="Unassembled WGS sequence"/>
</dbReference>
<proteinExistence type="predicted"/>
<feature type="compositionally biased region" description="Basic residues" evidence="1">
    <location>
        <begin position="236"/>
        <end position="245"/>
    </location>
</feature>
<evidence type="ECO:0000313" key="3">
    <source>
        <dbReference type="Proteomes" id="UP000288805"/>
    </source>
</evidence>
<accession>A0A438FKZ2</accession>
<protein>
    <submittedName>
        <fullName evidence="2">Uncharacterized protein</fullName>
    </submittedName>
</protein>
<dbReference type="AlphaFoldDB" id="A0A438FKZ2"/>
<organism evidence="2 3">
    <name type="scientific">Vitis vinifera</name>
    <name type="common">Grape</name>
    <dbReference type="NCBI Taxonomy" id="29760"/>
    <lineage>
        <taxon>Eukaryota</taxon>
        <taxon>Viridiplantae</taxon>
        <taxon>Streptophyta</taxon>
        <taxon>Embryophyta</taxon>
        <taxon>Tracheophyta</taxon>
        <taxon>Spermatophyta</taxon>
        <taxon>Magnoliopsida</taxon>
        <taxon>eudicotyledons</taxon>
        <taxon>Gunneridae</taxon>
        <taxon>Pentapetalae</taxon>
        <taxon>rosids</taxon>
        <taxon>Vitales</taxon>
        <taxon>Vitaceae</taxon>
        <taxon>Viteae</taxon>
        <taxon>Vitis</taxon>
    </lineage>
</organism>
<sequence length="412" mass="44904">MRGRDVVSTEKAEGRAITFSKEQFNAGLRFPLPALFKEFLHFSKIPPAFIHPNIVRVLMGCSIINMLFNLDLTLLEVLFVYSLKKGKNDIFSMSAHLPSLQLVTELPDSTKEGAKGHVVVRGACAGFLERPGRPFCPNYSMEIPGPERRGHIVDWVEKTSFAYLNKLFEIDAKERHYATLLTTRNLMAVVRESQEYVVNILPRKLPKEVVPGEYYVLKDLPIYQEKRSAASPPKKAPAKKRKLVKNGKGVKEPIPPKEFGPPPITHAAEVIIEEPVNPAPHSISSGPGHVAGLNHSGLSMSVVARLATLADEAALDSSGGFKIDCKEIEVSCSSAQDAHPEGSEVEMATETSIVPVVVPDEDAPGETHPAENVEAPNPEEESPSVASSGRNPVNDVACTPASPLATRSWKIS</sequence>
<reference evidence="2 3" key="1">
    <citation type="journal article" date="2018" name="PLoS Genet.">
        <title>Population sequencing reveals clonal diversity and ancestral inbreeding in the grapevine cultivar Chardonnay.</title>
        <authorList>
            <person name="Roach M.J."/>
            <person name="Johnson D.L."/>
            <person name="Bohlmann J."/>
            <person name="van Vuuren H.J."/>
            <person name="Jones S.J."/>
            <person name="Pretorius I.S."/>
            <person name="Schmidt S.A."/>
            <person name="Borneman A.R."/>
        </authorList>
    </citation>
    <scope>NUCLEOTIDE SEQUENCE [LARGE SCALE GENOMIC DNA]</scope>
    <source>
        <strain evidence="3">cv. Chardonnay</strain>
        <tissue evidence="2">Leaf</tissue>
    </source>
</reference>
<evidence type="ECO:0000313" key="2">
    <source>
        <dbReference type="EMBL" id="RVW60679.1"/>
    </source>
</evidence>
<comment type="caution">
    <text evidence="2">The sequence shown here is derived from an EMBL/GenBank/DDBJ whole genome shotgun (WGS) entry which is preliminary data.</text>
</comment>
<dbReference type="EMBL" id="QGNW01000848">
    <property type="protein sequence ID" value="RVW60679.1"/>
    <property type="molecule type" value="Genomic_DNA"/>
</dbReference>
<gene>
    <name evidence="2" type="ORF">CK203_048884</name>
</gene>
<evidence type="ECO:0000256" key="1">
    <source>
        <dbReference type="SAM" id="MobiDB-lite"/>
    </source>
</evidence>